<organism evidence="2 3">
    <name type="scientific">Sporothrix stenoceras</name>
    <dbReference type="NCBI Taxonomy" id="5173"/>
    <lineage>
        <taxon>Eukaryota</taxon>
        <taxon>Fungi</taxon>
        <taxon>Dikarya</taxon>
        <taxon>Ascomycota</taxon>
        <taxon>Pezizomycotina</taxon>
        <taxon>Sordariomycetes</taxon>
        <taxon>Sordariomycetidae</taxon>
        <taxon>Ophiostomatales</taxon>
        <taxon>Ophiostomataceae</taxon>
        <taxon>Sporothrix</taxon>
    </lineage>
</organism>
<protein>
    <recommendedName>
        <fullName evidence="1">Gal80p-like C-terminal domain-containing protein</fullName>
    </recommendedName>
</protein>
<dbReference type="Gene3D" id="3.40.50.720">
    <property type="entry name" value="NAD(P)-binding Rossmann-like Domain"/>
    <property type="match status" value="1"/>
</dbReference>
<dbReference type="InterPro" id="IPR055080">
    <property type="entry name" value="Gal80p-like_C"/>
</dbReference>
<proteinExistence type="predicted"/>
<dbReference type="SUPFAM" id="SSF55347">
    <property type="entry name" value="Glyceraldehyde-3-phosphate dehydrogenase-like, C-terminal domain"/>
    <property type="match status" value="1"/>
</dbReference>
<dbReference type="Proteomes" id="UP001583186">
    <property type="component" value="Unassembled WGS sequence"/>
</dbReference>
<name>A0ABR3ZIG1_9PEZI</name>
<dbReference type="EMBL" id="JAWCUI010000009">
    <property type="protein sequence ID" value="KAL1900490.1"/>
    <property type="molecule type" value="Genomic_DNA"/>
</dbReference>
<dbReference type="Pfam" id="PF22685">
    <property type="entry name" value="Gal80p_C-like"/>
    <property type="match status" value="1"/>
</dbReference>
<dbReference type="InterPro" id="IPR051317">
    <property type="entry name" value="Gfo/Idh/MocA_oxidoreduct"/>
</dbReference>
<dbReference type="PANTHER" id="PTHR43708:SF1">
    <property type="entry name" value="GALACTOSE_LACTOSE METABOLISM REGULATORY PROTEIN GAL80"/>
    <property type="match status" value="1"/>
</dbReference>
<reference evidence="2 3" key="1">
    <citation type="journal article" date="2024" name="IMA Fungus">
        <title>IMA Genome - F19 : A genome assembly and annotation guide to empower mycologists, including annotated draft genome sequences of Ceratocystis pirilliformis, Diaporthe australafricana, Fusarium ophioides, Paecilomyces lecythidis, and Sporothrix stenoceras.</title>
        <authorList>
            <person name="Aylward J."/>
            <person name="Wilson A.M."/>
            <person name="Visagie C.M."/>
            <person name="Spraker J."/>
            <person name="Barnes I."/>
            <person name="Buitendag C."/>
            <person name="Ceriani C."/>
            <person name="Del Mar Angel L."/>
            <person name="du Plessis D."/>
            <person name="Fuchs T."/>
            <person name="Gasser K."/>
            <person name="Kramer D."/>
            <person name="Li W."/>
            <person name="Munsamy K."/>
            <person name="Piso A."/>
            <person name="Price J.L."/>
            <person name="Sonnekus B."/>
            <person name="Thomas C."/>
            <person name="van der Nest A."/>
            <person name="van Dijk A."/>
            <person name="van Heerden A."/>
            <person name="van Vuuren N."/>
            <person name="Yilmaz N."/>
            <person name="Duong T.A."/>
            <person name="van der Merwe N.A."/>
            <person name="Wingfield M.J."/>
            <person name="Wingfield B.D."/>
        </authorList>
    </citation>
    <scope>NUCLEOTIDE SEQUENCE [LARGE SCALE GENOMIC DNA]</scope>
    <source>
        <strain evidence="2 3">CMW 5346</strain>
    </source>
</reference>
<dbReference type="InterPro" id="IPR036291">
    <property type="entry name" value="NAD(P)-bd_dom_sf"/>
</dbReference>
<sequence>MVIKVALVGLSARAATSWASRAHLPYLLSDQGRKQYQIVALLNSSVDAAREAIKHYGLPSDTTAAYGDPDALATDIVGGQIEVNLVSTATRVDVHYPIVQPILKAVAAKRSSAPKDFGVFVEWPLGANLKEVAELTDLVKDGNIKSIVGLQGRVSPVYLAVRDLIASGRIGRVLSSDARANGGSVSRSALSESLGYFLDRSVGGNVITIGLGHTIDSIQAAIGELSGTQSQAQLQRPKIDLRKPGEKEGEWIVTKTVTSDVPDLITVLGKLTPKQGSGKEYFSDGTATFQIRFVRGEPFPGEPGYVLTVAGEKGELRLVSPGGPSIQAFGGGGNNEGPTSIKLSVHDYESGKVEEVPWQWQDWQSTLEPVPARNIGQLYEAYAAGREADYATFADAQARHEQIEGWLNEFEKRE</sequence>
<feature type="domain" description="Gal80p-like C-terminal" evidence="1">
    <location>
        <begin position="156"/>
        <end position="318"/>
    </location>
</feature>
<evidence type="ECO:0000313" key="2">
    <source>
        <dbReference type="EMBL" id="KAL1900490.1"/>
    </source>
</evidence>
<dbReference type="PANTHER" id="PTHR43708">
    <property type="entry name" value="CONSERVED EXPRESSED OXIDOREDUCTASE (EUROFUNG)"/>
    <property type="match status" value="1"/>
</dbReference>
<gene>
    <name evidence="2" type="ORF">Sste5346_002211</name>
</gene>
<accession>A0ABR3ZIG1</accession>
<comment type="caution">
    <text evidence="2">The sequence shown here is derived from an EMBL/GenBank/DDBJ whole genome shotgun (WGS) entry which is preliminary data.</text>
</comment>
<dbReference type="Gene3D" id="3.30.360.10">
    <property type="entry name" value="Dihydrodipicolinate Reductase, domain 2"/>
    <property type="match status" value="1"/>
</dbReference>
<dbReference type="SUPFAM" id="SSF51735">
    <property type="entry name" value="NAD(P)-binding Rossmann-fold domains"/>
    <property type="match status" value="1"/>
</dbReference>
<evidence type="ECO:0000259" key="1">
    <source>
        <dbReference type="Pfam" id="PF22685"/>
    </source>
</evidence>
<evidence type="ECO:0000313" key="3">
    <source>
        <dbReference type="Proteomes" id="UP001583186"/>
    </source>
</evidence>
<keyword evidence="3" id="KW-1185">Reference proteome</keyword>